<reference evidence="1 2" key="1">
    <citation type="submission" date="2018-05" db="EMBL/GenBank/DDBJ databases">
        <title>Methanosarcina gilichinskyana sp. nov., a novel methanogenic archaeon isolated from Holocene permafrost, North East Russia.</title>
        <authorList>
            <person name="Oshurkova V."/>
            <person name="Meer M."/>
            <person name="Bochkareva O."/>
            <person name="Shcherbakova V."/>
        </authorList>
    </citation>
    <scope>NUCLEOTIDE SEQUENCE [LARGE SCALE GENOMIC DNA]</scope>
    <source>
        <strain evidence="1 2">JL01</strain>
    </source>
</reference>
<dbReference type="Proteomes" id="UP000300067">
    <property type="component" value="Chromosome"/>
</dbReference>
<accession>A0A4P8QTY1</accession>
<feature type="non-terminal residue" evidence="1">
    <location>
        <position position="1"/>
    </location>
</feature>
<evidence type="ECO:0000313" key="1">
    <source>
        <dbReference type="EMBL" id="QCR14848.1"/>
    </source>
</evidence>
<gene>
    <name evidence="1" type="ORF">DKM28_01175</name>
</gene>
<sequence length="71" mass="8274">TYQKCDNTCEPEIITRFAIKVIKDILDNSINQGNKQEKRSSWPGKLVSGIHDTSNYRINKRLLNHIEVFIE</sequence>
<dbReference type="AlphaFoldDB" id="A0A4P8QTY1"/>
<protein>
    <submittedName>
        <fullName evidence="1">Uncharacterized protein</fullName>
    </submittedName>
</protein>
<organism evidence="1 2">
    <name type="scientific">Methanosarcina mazei</name>
    <name type="common">Methanosarcina frisia</name>
    <dbReference type="NCBI Taxonomy" id="2209"/>
    <lineage>
        <taxon>Archaea</taxon>
        <taxon>Methanobacteriati</taxon>
        <taxon>Methanobacteriota</taxon>
        <taxon>Stenosarchaea group</taxon>
        <taxon>Methanomicrobia</taxon>
        <taxon>Methanosarcinales</taxon>
        <taxon>Methanosarcinaceae</taxon>
        <taxon>Methanosarcina</taxon>
    </lineage>
</organism>
<evidence type="ECO:0000313" key="2">
    <source>
        <dbReference type="Proteomes" id="UP000300067"/>
    </source>
</evidence>
<name>A0A4P8QTY1_METMZ</name>
<dbReference type="EMBL" id="CP029709">
    <property type="protein sequence ID" value="QCR14848.1"/>
    <property type="molecule type" value="Genomic_DNA"/>
</dbReference>
<proteinExistence type="predicted"/>